<feature type="transmembrane region" description="Helical" evidence="1">
    <location>
        <begin position="677"/>
        <end position="698"/>
    </location>
</feature>
<dbReference type="SUPFAM" id="SSF52540">
    <property type="entry name" value="P-loop containing nucleoside triphosphate hydrolases"/>
    <property type="match status" value="1"/>
</dbReference>
<evidence type="ECO:0000313" key="3">
    <source>
        <dbReference type="Proteomes" id="UP000575985"/>
    </source>
</evidence>
<evidence type="ECO:0008006" key="4">
    <source>
        <dbReference type="Google" id="ProtNLM"/>
    </source>
</evidence>
<keyword evidence="1" id="KW-0472">Membrane</keyword>
<gene>
    <name evidence="2" type="ORF">HNR12_000786</name>
</gene>
<dbReference type="EMBL" id="JACCFO010000001">
    <property type="protein sequence ID" value="NYI94509.1"/>
    <property type="molecule type" value="Genomic_DNA"/>
</dbReference>
<keyword evidence="1" id="KW-1133">Transmembrane helix</keyword>
<feature type="transmembrane region" description="Helical" evidence="1">
    <location>
        <begin position="581"/>
        <end position="606"/>
    </location>
</feature>
<dbReference type="Gene3D" id="3.40.50.300">
    <property type="entry name" value="P-loop containing nucleotide triphosphate hydrolases"/>
    <property type="match status" value="1"/>
</dbReference>
<reference evidence="2 3" key="1">
    <citation type="submission" date="2020-07" db="EMBL/GenBank/DDBJ databases">
        <title>Sequencing the genomes of 1000 actinobacteria strains.</title>
        <authorList>
            <person name="Klenk H.-P."/>
        </authorList>
    </citation>
    <scope>NUCLEOTIDE SEQUENCE [LARGE SCALE GENOMIC DNA]</scope>
    <source>
        <strain evidence="2 3">DSM 45927</strain>
    </source>
</reference>
<dbReference type="InterPro" id="IPR027417">
    <property type="entry name" value="P-loop_NTPase"/>
</dbReference>
<feature type="transmembrane region" description="Helical" evidence="1">
    <location>
        <begin position="42"/>
        <end position="61"/>
    </location>
</feature>
<sequence length="754" mass="78825">MSTPVPPARSGHTGQSVTAGRDAYTAGRDQHFHITLAPSVRAVAVLLAALVAAGVGLASTATVHLGSSLTVRALVGVLAVLAAVAAVVVAGVVVWTRRRPGRTLGPQHLAGLKADLARQARREWAREWHTRMRFPPLAVEWSVPAGLEAGAGDLPRSGTTADVLPAFTRQPPARRRLVVVGAGGSGKTVLALQLTLGMIDAVADWGGPAPVPVYVPAALWDPTSQDLRGWLVERVAQDYAGFDTVVVDEADGRSKTVAGLLFDHGALLPVLDGFDEMGPRNLAAEALLDADLPFVLTSRPAEFDAAAAWLRGQGRAFDRTPVVGLLPLTADDAVVDYISAGSPPRRAGAWERVRHRLRAEPDGPLARALSTPLMVALARTVHGPADRGPEPLLEAPDAESYLLDAFFASVYDDRLRSVDTERRERDRPHHRGDRPLRWLGFLASRTRRTGRGTLAWWELRGLAAPLVLETAWGAAAGAAAALLLVPLGWRGLGVVAGPCLGLLLGAAFDLAYASVRQARSADRSVGGFRTRLDLPTIGRWLATGSFVVAVALAAGAAVLAASAAAGWRAPAAPPARADTAVLGLLIAVVVAVAAGMVIGLVAGAALSRPAVEKRVATVRAATPTSTLARDRTASLALTAMFGVAVGFASGAGTAVAFGGDLGMGGWAAGTALVPGGVAAAMMFTAWTPYVPVLLWLAARGRLPLRLATFLADARRWEVLRQFGAHYQFRHEALRRHLAAGYEADRAAGGRVRGG</sequence>
<dbReference type="Proteomes" id="UP000575985">
    <property type="component" value="Unassembled WGS sequence"/>
</dbReference>
<feature type="transmembrane region" description="Helical" evidence="1">
    <location>
        <begin position="536"/>
        <end position="561"/>
    </location>
</feature>
<evidence type="ECO:0000256" key="1">
    <source>
        <dbReference type="SAM" id="Phobius"/>
    </source>
</evidence>
<keyword evidence="3" id="KW-1185">Reference proteome</keyword>
<dbReference type="AlphaFoldDB" id="A0A853BGM0"/>
<name>A0A853BGM0_9ACTN</name>
<keyword evidence="1" id="KW-0812">Transmembrane</keyword>
<protein>
    <recommendedName>
        <fullName evidence="4">NACHT domain-containing protein</fullName>
    </recommendedName>
</protein>
<feature type="transmembrane region" description="Helical" evidence="1">
    <location>
        <begin position="635"/>
        <end position="657"/>
    </location>
</feature>
<comment type="caution">
    <text evidence="2">The sequence shown here is derived from an EMBL/GenBank/DDBJ whole genome shotgun (WGS) entry which is preliminary data.</text>
</comment>
<evidence type="ECO:0000313" key="2">
    <source>
        <dbReference type="EMBL" id="NYI94509.1"/>
    </source>
</evidence>
<dbReference type="RefSeq" id="WP_179766160.1">
    <property type="nucleotide sequence ID" value="NZ_JACCFO010000001.1"/>
</dbReference>
<organism evidence="2 3">
    <name type="scientific">Streptomonospora nanhaiensis</name>
    <dbReference type="NCBI Taxonomy" id="1323731"/>
    <lineage>
        <taxon>Bacteria</taxon>
        <taxon>Bacillati</taxon>
        <taxon>Actinomycetota</taxon>
        <taxon>Actinomycetes</taxon>
        <taxon>Streptosporangiales</taxon>
        <taxon>Nocardiopsidaceae</taxon>
        <taxon>Streptomonospora</taxon>
    </lineage>
</organism>
<accession>A0A853BGM0</accession>
<feature type="transmembrane region" description="Helical" evidence="1">
    <location>
        <begin position="495"/>
        <end position="515"/>
    </location>
</feature>
<feature type="transmembrane region" description="Helical" evidence="1">
    <location>
        <begin position="73"/>
        <end position="95"/>
    </location>
</feature>
<feature type="transmembrane region" description="Helical" evidence="1">
    <location>
        <begin position="466"/>
        <end position="489"/>
    </location>
</feature>
<proteinExistence type="predicted"/>